<feature type="domain" description="Transposase IS116/IS110/IS902 C-terminal" evidence="2">
    <location>
        <begin position="212"/>
        <end position="288"/>
    </location>
</feature>
<dbReference type="Pfam" id="PF01548">
    <property type="entry name" value="DEDD_Tnp_IS110"/>
    <property type="match status" value="1"/>
</dbReference>
<dbReference type="NCBIfam" id="NF033542">
    <property type="entry name" value="transpos_IS110"/>
    <property type="match status" value="1"/>
</dbReference>
<dbReference type="InterPro" id="IPR047650">
    <property type="entry name" value="Transpos_IS110"/>
</dbReference>
<organism evidence="3 4">
    <name type="scientific">Cupriavidus basilensis</name>
    <dbReference type="NCBI Taxonomy" id="68895"/>
    <lineage>
        <taxon>Bacteria</taxon>
        <taxon>Pseudomonadati</taxon>
        <taxon>Pseudomonadota</taxon>
        <taxon>Betaproteobacteria</taxon>
        <taxon>Burkholderiales</taxon>
        <taxon>Burkholderiaceae</taxon>
        <taxon>Cupriavidus</taxon>
    </lineage>
</organism>
<dbReference type="Pfam" id="PF02371">
    <property type="entry name" value="Transposase_20"/>
    <property type="match status" value="1"/>
</dbReference>
<evidence type="ECO:0000259" key="2">
    <source>
        <dbReference type="Pfam" id="PF02371"/>
    </source>
</evidence>
<dbReference type="PANTHER" id="PTHR33055">
    <property type="entry name" value="TRANSPOSASE FOR INSERTION SEQUENCE ELEMENT IS1111A"/>
    <property type="match status" value="1"/>
</dbReference>
<dbReference type="EMBL" id="JARJLM010000102">
    <property type="protein sequence ID" value="MDF3832512.1"/>
    <property type="molecule type" value="Genomic_DNA"/>
</dbReference>
<sequence length="341" mass="37656">MPIVTVGIDLAKNVFAIHGVDEAGKAALIKPRVSRDQLGMLIAQLPPCLIGMEACSGAHHWAREFQRYGHIVKLMAAKLVAPYRMSGKRGKNDAADAAAICEAVTRPSMRFVPLKDEHQQATLCLHRTRQGFVEERTAIYNRLRGLLSEFGVVLPQSPEKLRRDITAHLDLLPGWARRCVSDLLDHAGNIEDRLVEYDRAIGEIAREDERSKRLMQLRGVGPTTASALLASIGAGHDFRNGRQVAAWLGLTPGQYSSGGKARLGSITKAGDAYLRSLLVLGARAVMANLGDKQDRFSRWVRNLMERRGYWRAAVAIAAKNARMAWAVLKYGDDFRQEPVTA</sequence>
<feature type="domain" description="Transposase IS110-like N-terminal" evidence="1">
    <location>
        <begin position="6"/>
        <end position="150"/>
    </location>
</feature>
<gene>
    <name evidence="3" type="ORF">P3W85_06070</name>
</gene>
<reference evidence="3 4" key="1">
    <citation type="submission" date="2023-03" db="EMBL/GenBank/DDBJ databases">
        <title>Draft assemblies of triclosan tolerant bacteria isolated from returned activated sludge.</title>
        <authorList>
            <person name="Van Hamelsveld S."/>
        </authorList>
    </citation>
    <scope>NUCLEOTIDE SEQUENCE [LARGE SCALE GENOMIC DNA]</scope>
    <source>
        <strain evidence="3 4">GW210010_S58</strain>
    </source>
</reference>
<evidence type="ECO:0000313" key="4">
    <source>
        <dbReference type="Proteomes" id="UP001216674"/>
    </source>
</evidence>
<evidence type="ECO:0000259" key="1">
    <source>
        <dbReference type="Pfam" id="PF01548"/>
    </source>
</evidence>
<evidence type="ECO:0000313" key="3">
    <source>
        <dbReference type="EMBL" id="MDF3832512.1"/>
    </source>
</evidence>
<dbReference type="Proteomes" id="UP001216674">
    <property type="component" value="Unassembled WGS sequence"/>
</dbReference>
<dbReference type="PANTHER" id="PTHR33055:SF3">
    <property type="entry name" value="PUTATIVE TRANSPOSASE FOR IS117-RELATED"/>
    <property type="match status" value="1"/>
</dbReference>
<proteinExistence type="predicted"/>
<protein>
    <submittedName>
        <fullName evidence="3">IS110 family transposase</fullName>
    </submittedName>
</protein>
<accession>A0ABT6AJM3</accession>
<name>A0ABT6AJM3_9BURK</name>
<dbReference type="InterPro" id="IPR002525">
    <property type="entry name" value="Transp_IS110-like_N"/>
</dbReference>
<keyword evidence="4" id="KW-1185">Reference proteome</keyword>
<comment type="caution">
    <text evidence="3">The sequence shown here is derived from an EMBL/GenBank/DDBJ whole genome shotgun (WGS) entry which is preliminary data.</text>
</comment>
<dbReference type="InterPro" id="IPR003346">
    <property type="entry name" value="Transposase_20"/>
</dbReference>
<dbReference type="RefSeq" id="WP_276264112.1">
    <property type="nucleotide sequence ID" value="NZ_JARJLM010000102.1"/>
</dbReference>